<evidence type="ECO:0000259" key="1">
    <source>
        <dbReference type="PROSITE" id="PS50181"/>
    </source>
</evidence>
<organism evidence="2 3">
    <name type="scientific">Melanomma pulvis-pyrius CBS 109.77</name>
    <dbReference type="NCBI Taxonomy" id="1314802"/>
    <lineage>
        <taxon>Eukaryota</taxon>
        <taxon>Fungi</taxon>
        <taxon>Dikarya</taxon>
        <taxon>Ascomycota</taxon>
        <taxon>Pezizomycotina</taxon>
        <taxon>Dothideomycetes</taxon>
        <taxon>Pleosporomycetidae</taxon>
        <taxon>Pleosporales</taxon>
        <taxon>Melanommataceae</taxon>
        <taxon>Melanomma</taxon>
    </lineage>
</organism>
<dbReference type="AlphaFoldDB" id="A0A6A6X0Y9"/>
<feature type="domain" description="F-box" evidence="1">
    <location>
        <begin position="3"/>
        <end position="51"/>
    </location>
</feature>
<dbReference type="EMBL" id="MU002100">
    <property type="protein sequence ID" value="KAF2790002.1"/>
    <property type="molecule type" value="Genomic_DNA"/>
</dbReference>
<dbReference type="OrthoDB" id="5281164at2759"/>
<dbReference type="SUPFAM" id="SSF81383">
    <property type="entry name" value="F-box domain"/>
    <property type="match status" value="1"/>
</dbReference>
<dbReference type="Pfam" id="PF00646">
    <property type="entry name" value="F-box"/>
    <property type="match status" value="1"/>
</dbReference>
<sequence length="192" mass="22182">MFPPPLLRLPIELHRDIIDKLELQDRVRLAHTCRYFLSTIKPPTHGEFLATETSPWAVSNQLYTCRGCVRFRHLRRFTDDMRKGKRARRGVEAHTRFCVDCGVDRQWYTPGTEVTIMGQSHVLCMHCKNFPGLTQKECLEECLPCSRDIQKMSAGSCTSDEQYDSEDDWGYSTRSFVGGKHSDEFNGVYPDI</sequence>
<dbReference type="InterPro" id="IPR036047">
    <property type="entry name" value="F-box-like_dom_sf"/>
</dbReference>
<evidence type="ECO:0000313" key="3">
    <source>
        <dbReference type="Proteomes" id="UP000799757"/>
    </source>
</evidence>
<name>A0A6A6X0Y9_9PLEO</name>
<evidence type="ECO:0000313" key="2">
    <source>
        <dbReference type="EMBL" id="KAF2790002.1"/>
    </source>
</evidence>
<keyword evidence="3" id="KW-1185">Reference proteome</keyword>
<dbReference type="PROSITE" id="PS50181">
    <property type="entry name" value="FBOX"/>
    <property type="match status" value="1"/>
</dbReference>
<dbReference type="InterPro" id="IPR001810">
    <property type="entry name" value="F-box_dom"/>
</dbReference>
<protein>
    <recommendedName>
        <fullName evidence="1">F-box domain-containing protein</fullName>
    </recommendedName>
</protein>
<accession>A0A6A6X0Y9</accession>
<dbReference type="SMART" id="SM00256">
    <property type="entry name" value="FBOX"/>
    <property type="match status" value="1"/>
</dbReference>
<dbReference type="Proteomes" id="UP000799757">
    <property type="component" value="Unassembled WGS sequence"/>
</dbReference>
<reference evidence="2" key="1">
    <citation type="journal article" date="2020" name="Stud. Mycol.">
        <title>101 Dothideomycetes genomes: a test case for predicting lifestyles and emergence of pathogens.</title>
        <authorList>
            <person name="Haridas S."/>
            <person name="Albert R."/>
            <person name="Binder M."/>
            <person name="Bloem J."/>
            <person name="Labutti K."/>
            <person name="Salamov A."/>
            <person name="Andreopoulos B."/>
            <person name="Baker S."/>
            <person name="Barry K."/>
            <person name="Bills G."/>
            <person name="Bluhm B."/>
            <person name="Cannon C."/>
            <person name="Castanera R."/>
            <person name="Culley D."/>
            <person name="Daum C."/>
            <person name="Ezra D."/>
            <person name="Gonzalez J."/>
            <person name="Henrissat B."/>
            <person name="Kuo A."/>
            <person name="Liang C."/>
            <person name="Lipzen A."/>
            <person name="Lutzoni F."/>
            <person name="Magnuson J."/>
            <person name="Mondo S."/>
            <person name="Nolan M."/>
            <person name="Ohm R."/>
            <person name="Pangilinan J."/>
            <person name="Park H.-J."/>
            <person name="Ramirez L."/>
            <person name="Alfaro M."/>
            <person name="Sun H."/>
            <person name="Tritt A."/>
            <person name="Yoshinaga Y."/>
            <person name="Zwiers L.-H."/>
            <person name="Turgeon B."/>
            <person name="Goodwin S."/>
            <person name="Spatafora J."/>
            <person name="Crous P."/>
            <person name="Grigoriev I."/>
        </authorList>
    </citation>
    <scope>NUCLEOTIDE SEQUENCE</scope>
    <source>
        <strain evidence="2">CBS 109.77</strain>
    </source>
</reference>
<gene>
    <name evidence="2" type="ORF">K505DRAFT_252165</name>
</gene>
<proteinExistence type="predicted"/>